<dbReference type="GO" id="GO:0016251">
    <property type="term" value="F:RNA polymerase II general transcription initiation factor activity"/>
    <property type="evidence" value="ECO:0007669"/>
    <property type="project" value="InterPro"/>
</dbReference>
<reference evidence="7 8" key="1">
    <citation type="submission" date="2016-11" db="EMBL/GenBank/DDBJ databases">
        <title>The macronuclear genome of Stentor coeruleus: a giant cell with tiny introns.</title>
        <authorList>
            <person name="Slabodnick M."/>
            <person name="Ruby J.G."/>
            <person name="Reiff S.B."/>
            <person name="Swart E.C."/>
            <person name="Gosai S."/>
            <person name="Prabakaran S."/>
            <person name="Witkowska E."/>
            <person name="Larue G.E."/>
            <person name="Fisher S."/>
            <person name="Freeman R.M."/>
            <person name="Gunawardena J."/>
            <person name="Chu W."/>
            <person name="Stover N.A."/>
            <person name="Gregory B.D."/>
            <person name="Nowacki M."/>
            <person name="Derisi J."/>
            <person name="Roy S.W."/>
            <person name="Marshall W.F."/>
            <person name="Sood P."/>
        </authorList>
    </citation>
    <scope>NUCLEOTIDE SEQUENCE [LARGE SCALE GENOMIC DNA]</scope>
    <source>
        <strain evidence="7">WM001</strain>
    </source>
</reference>
<dbReference type="Pfam" id="PF02969">
    <property type="entry name" value="TAF"/>
    <property type="match status" value="1"/>
</dbReference>
<dbReference type="Gene3D" id="1.25.40.770">
    <property type="entry name" value="TAF6, C-terminal HEAT repeat domain"/>
    <property type="match status" value="1"/>
</dbReference>
<organism evidence="7 8">
    <name type="scientific">Stentor coeruleus</name>
    <dbReference type="NCBI Taxonomy" id="5963"/>
    <lineage>
        <taxon>Eukaryota</taxon>
        <taxon>Sar</taxon>
        <taxon>Alveolata</taxon>
        <taxon>Ciliophora</taxon>
        <taxon>Postciliodesmatophora</taxon>
        <taxon>Heterotrichea</taxon>
        <taxon>Heterotrichida</taxon>
        <taxon>Stentoridae</taxon>
        <taxon>Stentor</taxon>
    </lineage>
</organism>
<dbReference type="EMBL" id="MPUH01000393">
    <property type="protein sequence ID" value="OMJ81120.1"/>
    <property type="molecule type" value="Genomic_DNA"/>
</dbReference>
<dbReference type="AlphaFoldDB" id="A0A1R2BWG6"/>
<dbReference type="InterPro" id="IPR009072">
    <property type="entry name" value="Histone-fold"/>
</dbReference>
<evidence type="ECO:0000313" key="7">
    <source>
        <dbReference type="EMBL" id="OMJ81120.1"/>
    </source>
</evidence>
<keyword evidence="5" id="KW-0539">Nucleus</keyword>
<evidence type="ECO:0000259" key="6">
    <source>
        <dbReference type="SMART" id="SM00803"/>
    </source>
</evidence>
<dbReference type="InterPro" id="IPR046344">
    <property type="entry name" value="TAF6_C_sf"/>
</dbReference>
<evidence type="ECO:0000256" key="4">
    <source>
        <dbReference type="ARBA" id="ARBA00023163"/>
    </source>
</evidence>
<dbReference type="Proteomes" id="UP000187209">
    <property type="component" value="Unassembled WGS sequence"/>
</dbReference>
<comment type="subcellular location">
    <subcellularLocation>
        <location evidence="1">Nucleus</location>
    </subcellularLocation>
</comment>
<proteinExistence type="inferred from homology"/>
<dbReference type="CDD" id="cd22917">
    <property type="entry name" value="HFD_TAF6-like"/>
    <property type="match status" value="1"/>
</dbReference>
<protein>
    <recommendedName>
        <fullName evidence="6">TATA box binding protein associated factor (TAF) histone-like fold domain-containing protein</fullName>
    </recommendedName>
</protein>
<keyword evidence="4" id="KW-0804">Transcription</keyword>
<dbReference type="SUPFAM" id="SSF48371">
    <property type="entry name" value="ARM repeat"/>
    <property type="match status" value="1"/>
</dbReference>
<dbReference type="PANTHER" id="PTHR10221">
    <property type="entry name" value="TRANSCRIPTION INITIATION FACTOR TFIID SUBUNIT 6"/>
    <property type="match status" value="1"/>
</dbReference>
<evidence type="ECO:0000256" key="3">
    <source>
        <dbReference type="ARBA" id="ARBA00023015"/>
    </source>
</evidence>
<dbReference type="InterPro" id="IPR011442">
    <property type="entry name" value="TAF6_C"/>
</dbReference>
<evidence type="ECO:0000256" key="2">
    <source>
        <dbReference type="ARBA" id="ARBA00007688"/>
    </source>
</evidence>
<dbReference type="GO" id="GO:0051123">
    <property type="term" value="P:RNA polymerase II preinitiation complex assembly"/>
    <property type="evidence" value="ECO:0007669"/>
    <property type="project" value="TreeGrafter"/>
</dbReference>
<comment type="similarity">
    <text evidence="2">Belongs to the TAF6 family.</text>
</comment>
<evidence type="ECO:0000256" key="1">
    <source>
        <dbReference type="ARBA" id="ARBA00004123"/>
    </source>
</evidence>
<sequence length="385" mass="43959">MDKKAISVITENLAVREISDSAVDTLINDAELKIRQIIALAQTFMKRSHRKVLECKDIKRAMKTLNLDNIYGFPSSRPLVYKRIPGDDDAWYLEDTEILISDFLSSKVCFPENYTLHTHWLAIGGKVPNIPENEGEEIEDITNERVAEADVDINHQLSLEQQIYYNSVLETLNTGKRIDPILESLNSDSSLTKLIPYISRSMFNMILECDSLEILDRGVKILGSLSLNKYLNLEPYLHQIMPALLSGLMRGDLIQEGHWVFRKNTALIVARVCDHFSDYYEDLKARVLKLYVKVLEDIQKPSVSHYAAIQGINAFGDLCIKNLLLPLLGNYFKQILEKKLASNEAIEWNMCKAAIIEGCRVLIKANPEYYKEMCELLGEELIELD</sequence>
<gene>
    <name evidence="7" type="ORF">SteCoe_18482</name>
</gene>
<dbReference type="GO" id="GO:0046982">
    <property type="term" value="F:protein heterodimerization activity"/>
    <property type="evidence" value="ECO:0007669"/>
    <property type="project" value="InterPro"/>
</dbReference>
<dbReference type="SMART" id="SM00803">
    <property type="entry name" value="TAF"/>
    <property type="match status" value="1"/>
</dbReference>
<keyword evidence="3" id="KW-0805">Transcription regulation</keyword>
<dbReference type="PANTHER" id="PTHR10221:SF9">
    <property type="entry name" value="TRANSCRIPTION INITIATION FACTOR TFIID SUBUNIT 6"/>
    <property type="match status" value="1"/>
</dbReference>
<dbReference type="GO" id="GO:0046695">
    <property type="term" value="C:SLIK (SAGA-like) complex"/>
    <property type="evidence" value="ECO:0007669"/>
    <property type="project" value="InterPro"/>
</dbReference>
<dbReference type="GO" id="GO:0000124">
    <property type="term" value="C:SAGA complex"/>
    <property type="evidence" value="ECO:0007669"/>
    <property type="project" value="InterPro"/>
</dbReference>
<dbReference type="CDD" id="cd08050">
    <property type="entry name" value="TAF6C"/>
    <property type="match status" value="1"/>
</dbReference>
<dbReference type="GO" id="GO:0005669">
    <property type="term" value="C:transcription factor TFIID complex"/>
    <property type="evidence" value="ECO:0007669"/>
    <property type="project" value="InterPro"/>
</dbReference>
<accession>A0A1R2BWG6</accession>
<keyword evidence="8" id="KW-1185">Reference proteome</keyword>
<dbReference type="GO" id="GO:0003713">
    <property type="term" value="F:transcription coactivator activity"/>
    <property type="evidence" value="ECO:0007669"/>
    <property type="project" value="TreeGrafter"/>
</dbReference>
<dbReference type="InterPro" id="IPR004823">
    <property type="entry name" value="TAF_TATA-bd_Histone-like_dom"/>
</dbReference>
<dbReference type="InterPro" id="IPR016024">
    <property type="entry name" value="ARM-type_fold"/>
</dbReference>
<dbReference type="Gene3D" id="1.10.20.10">
    <property type="entry name" value="Histone, subunit A"/>
    <property type="match status" value="1"/>
</dbReference>
<dbReference type="SUPFAM" id="SSF47113">
    <property type="entry name" value="Histone-fold"/>
    <property type="match status" value="1"/>
</dbReference>
<feature type="domain" description="TATA box binding protein associated factor (TAF) histone-like fold" evidence="6">
    <location>
        <begin position="3"/>
        <end position="66"/>
    </location>
</feature>
<dbReference type="OrthoDB" id="361039at2759"/>
<comment type="caution">
    <text evidence="7">The sequence shown here is derived from an EMBL/GenBank/DDBJ whole genome shotgun (WGS) entry which is preliminary data.</text>
</comment>
<dbReference type="InterPro" id="IPR037796">
    <property type="entry name" value="TAF6"/>
</dbReference>
<evidence type="ECO:0000313" key="8">
    <source>
        <dbReference type="Proteomes" id="UP000187209"/>
    </source>
</evidence>
<dbReference type="Pfam" id="PF07571">
    <property type="entry name" value="TAF6_C"/>
    <property type="match status" value="1"/>
</dbReference>
<evidence type="ECO:0000256" key="5">
    <source>
        <dbReference type="ARBA" id="ARBA00023242"/>
    </source>
</evidence>
<name>A0A1R2BWG6_9CILI</name>